<accession>A0ABR1KUE2</accession>
<gene>
    <name evidence="1" type="ORF">IWZ03DRAFT_411992</name>
</gene>
<evidence type="ECO:0000313" key="2">
    <source>
        <dbReference type="Proteomes" id="UP001363622"/>
    </source>
</evidence>
<reference evidence="1 2" key="1">
    <citation type="submission" date="2024-04" db="EMBL/GenBank/DDBJ databases">
        <title>Phyllosticta paracitricarpa is synonymous to the EU quarantine fungus P. citricarpa based on phylogenomic analyses.</title>
        <authorList>
            <consortium name="Lawrence Berkeley National Laboratory"/>
            <person name="Van Ingen-Buijs V.A."/>
            <person name="Van Westerhoven A.C."/>
            <person name="Haridas S."/>
            <person name="Skiadas P."/>
            <person name="Martin F."/>
            <person name="Groenewald J.Z."/>
            <person name="Crous P.W."/>
            <person name="Seidl M.F."/>
        </authorList>
    </citation>
    <scope>NUCLEOTIDE SEQUENCE [LARGE SCALE GENOMIC DNA]</scope>
    <source>
        <strain evidence="1 2">CBS 123371</strain>
    </source>
</reference>
<sequence length="315" mass="34381">MAVLVVDLVALELIGRHSAPASAHHSAANVQPPQSTMALCFQSFDFTTTASYPLKPACLGVSEIKFSQKTSARSYALEMFSRAMSSALSASLASAADAVQESNYGTQISKRAAGLLGFHQVGDVVTIQLAASNDSTISASLLGTTLKTSDVCMESTIDMRQIIPSSRNTPITAEPLLPYSNNRPEAFPVPAFVDYNTTFNISYLTSLPGIAKVAQVGFPALGTVMSDWKRVIREKLEEVKRSLISSRRPNSLSDSTEMPSELKVLLTRGDLYAAERYLNRFPWRDRHTDMINRAWIQELLEMGHSKSNVAELLMG</sequence>
<protein>
    <submittedName>
        <fullName evidence="1">Uncharacterized protein</fullName>
    </submittedName>
</protein>
<organism evidence="1 2">
    <name type="scientific">Phyllosticta citriasiana</name>
    <dbReference type="NCBI Taxonomy" id="595635"/>
    <lineage>
        <taxon>Eukaryota</taxon>
        <taxon>Fungi</taxon>
        <taxon>Dikarya</taxon>
        <taxon>Ascomycota</taxon>
        <taxon>Pezizomycotina</taxon>
        <taxon>Dothideomycetes</taxon>
        <taxon>Dothideomycetes incertae sedis</taxon>
        <taxon>Botryosphaeriales</taxon>
        <taxon>Phyllostictaceae</taxon>
        <taxon>Phyllosticta</taxon>
    </lineage>
</organism>
<evidence type="ECO:0000313" key="1">
    <source>
        <dbReference type="EMBL" id="KAK7521793.1"/>
    </source>
</evidence>
<dbReference type="EMBL" id="JBBPHU010000002">
    <property type="protein sequence ID" value="KAK7521793.1"/>
    <property type="molecule type" value="Genomic_DNA"/>
</dbReference>
<name>A0ABR1KUE2_9PEZI</name>
<comment type="caution">
    <text evidence="1">The sequence shown here is derived from an EMBL/GenBank/DDBJ whole genome shotgun (WGS) entry which is preliminary data.</text>
</comment>
<dbReference type="Proteomes" id="UP001363622">
    <property type="component" value="Unassembled WGS sequence"/>
</dbReference>
<keyword evidence="2" id="KW-1185">Reference proteome</keyword>
<proteinExistence type="predicted"/>